<evidence type="ECO:0000313" key="2">
    <source>
        <dbReference type="Proteomes" id="UP000435985"/>
    </source>
</evidence>
<dbReference type="AlphaFoldDB" id="A0A642CA10"/>
<evidence type="ECO:0000313" key="1">
    <source>
        <dbReference type="EMBL" id="KAA4657109.1"/>
    </source>
</evidence>
<dbReference type="Proteomes" id="UP000435985">
    <property type="component" value="Unassembled WGS sequence"/>
</dbReference>
<feature type="non-terminal residue" evidence="1">
    <location>
        <position position="1"/>
    </location>
</feature>
<protein>
    <submittedName>
        <fullName evidence="1">Uncharacterized protein</fullName>
    </submittedName>
</protein>
<proteinExistence type="predicted"/>
<organism evidence="1 2">
    <name type="scientific">Bacteroides ovatus</name>
    <dbReference type="NCBI Taxonomy" id="28116"/>
    <lineage>
        <taxon>Bacteria</taxon>
        <taxon>Pseudomonadati</taxon>
        <taxon>Bacteroidota</taxon>
        <taxon>Bacteroidia</taxon>
        <taxon>Bacteroidales</taxon>
        <taxon>Bacteroidaceae</taxon>
        <taxon>Bacteroides</taxon>
    </lineage>
</organism>
<comment type="caution">
    <text evidence="1">The sequence shown here is derived from an EMBL/GenBank/DDBJ whole genome shotgun (WGS) entry which is preliminary data.</text>
</comment>
<sequence>NKDSVKILNQYLVEFMAAKRMDLICCCQSEIEFDLGAIDLPFEIECTNGKFKDISPNAKSNYQICISPHFAKIQSWFNGKIIFNHESLKSIIERMKTSVNYIIGTDVNGAPIASTVATDPYTPVFFDKKVQAYYNYQGCRIEELRIISPNFTLRCDNDHNDYVVVFLRDIQDLPYREQCIWKGFNITPDGRTFSKLFQKTIIEGKWNGVAQSIDFVFRDLYKTFVAKWEEKYGWKLFKSLNGIQAEYFNQICILNRDDYEALTDLVKYLSLLLQESLDLEMMEMIIPAKTEIKEKVVNGEKTKESTKEKPLSHLDRILETLNIEGYNFIVFLRNLQSLRSYMLHRNSKKLDKDKKRAFEYFGLNEDKSNSQSVSNNVLSLGATAISNMIKQL</sequence>
<reference evidence="1 2" key="1">
    <citation type="journal article" date="2019" name="Nat. Med.">
        <title>A library of human gut bacterial isolates paired with longitudinal multiomics data enables mechanistic microbiome research.</title>
        <authorList>
            <person name="Poyet M."/>
            <person name="Groussin M."/>
            <person name="Gibbons S.M."/>
            <person name="Avila-Pacheco J."/>
            <person name="Jiang X."/>
            <person name="Kearney S.M."/>
            <person name="Perrotta A.R."/>
            <person name="Berdy B."/>
            <person name="Zhao S."/>
            <person name="Lieberman T.D."/>
            <person name="Swanson P.K."/>
            <person name="Smith M."/>
            <person name="Roesemann S."/>
            <person name="Alexander J.E."/>
            <person name="Rich S.A."/>
            <person name="Livny J."/>
            <person name="Vlamakis H."/>
            <person name="Clish C."/>
            <person name="Bullock K."/>
            <person name="Deik A."/>
            <person name="Scott J."/>
            <person name="Pierce K.A."/>
            <person name="Xavier R.J."/>
            <person name="Alm E.J."/>
        </authorList>
    </citation>
    <scope>NUCLEOTIDE SEQUENCE [LARGE SCALE GENOMIC DNA]</scope>
    <source>
        <strain evidence="1 2">BIOML-A14</strain>
    </source>
</reference>
<gene>
    <name evidence="1" type="ORF">F3B98_29150</name>
</gene>
<dbReference type="EMBL" id="VWFO01000287">
    <property type="protein sequence ID" value="KAA4657109.1"/>
    <property type="molecule type" value="Genomic_DNA"/>
</dbReference>
<name>A0A642CA10_BACOV</name>
<accession>A0A642CA10</accession>